<dbReference type="EMBL" id="CP049916">
    <property type="protein sequence ID" value="QIO10172.1"/>
    <property type="molecule type" value="Genomic_DNA"/>
</dbReference>
<evidence type="ECO:0000256" key="1">
    <source>
        <dbReference type="ARBA" id="ARBA00004202"/>
    </source>
</evidence>
<name>A0A6G8S7U4_9GAMM</name>
<reference evidence="8 9" key="1">
    <citation type="submission" date="2020-03" db="EMBL/GenBank/DDBJ databases">
        <authorList>
            <person name="Zhu W."/>
        </authorList>
    </citation>
    <scope>NUCLEOTIDE SEQUENCE [LARGE SCALE GENOMIC DNA]</scope>
    <source>
        <strain evidence="8 9">185</strain>
    </source>
</reference>
<dbReference type="SUPFAM" id="SSF53756">
    <property type="entry name" value="UDP-Glycosyltransferase/glycogen phosphorylase"/>
    <property type="match status" value="1"/>
</dbReference>
<dbReference type="Gene3D" id="3.40.50.11820">
    <property type="match status" value="1"/>
</dbReference>
<dbReference type="InterPro" id="IPR051612">
    <property type="entry name" value="Teichoic_Acid_Biosynth"/>
</dbReference>
<dbReference type="Gene3D" id="3.90.550.10">
    <property type="entry name" value="Spore Coat Polysaccharide Biosynthesis Protein SpsA, Chain A"/>
    <property type="match status" value="1"/>
</dbReference>
<dbReference type="InterPro" id="IPR043149">
    <property type="entry name" value="TagF_N"/>
</dbReference>
<dbReference type="PANTHER" id="PTHR37316:SF2">
    <property type="entry name" value="TEICHOIC ACID RIBITOL-PHOSPHATE POLYMERASE TARK"/>
    <property type="match status" value="1"/>
</dbReference>
<dbReference type="CDD" id="cd00761">
    <property type="entry name" value="Glyco_tranf_GTA_type"/>
    <property type="match status" value="1"/>
</dbReference>
<evidence type="ECO:0000256" key="4">
    <source>
        <dbReference type="ARBA" id="ARBA00022679"/>
    </source>
</evidence>
<evidence type="ECO:0000256" key="2">
    <source>
        <dbReference type="ARBA" id="ARBA00010488"/>
    </source>
</evidence>
<keyword evidence="3" id="KW-1003">Cell membrane</keyword>
<evidence type="ECO:0000256" key="6">
    <source>
        <dbReference type="ARBA" id="ARBA00023136"/>
    </source>
</evidence>
<dbReference type="Proteomes" id="UP000501939">
    <property type="component" value="Chromosome"/>
</dbReference>
<dbReference type="AlphaFoldDB" id="A0A6G8S7U4"/>
<dbReference type="Pfam" id="PF04464">
    <property type="entry name" value="Glyphos_transf"/>
    <property type="match status" value="1"/>
</dbReference>
<dbReference type="PANTHER" id="PTHR37316">
    <property type="entry name" value="TEICHOIC ACID GLYCEROL-PHOSPHATE PRIMASE"/>
    <property type="match status" value="1"/>
</dbReference>
<proteinExistence type="inferred from homology"/>
<keyword evidence="9" id="KW-1185">Reference proteome</keyword>
<comment type="subcellular location">
    <subcellularLocation>
        <location evidence="1">Cell membrane</location>
        <topology evidence="1">Peripheral membrane protein</topology>
    </subcellularLocation>
</comment>
<keyword evidence="5" id="KW-0777">Teichoic acid biosynthesis</keyword>
<gene>
    <name evidence="8" type="ORF">G8D99_14940</name>
</gene>
<organism evidence="8 9">
    <name type="scientific">Acinetobacter lanii</name>
    <dbReference type="NCBI Taxonomy" id="2715163"/>
    <lineage>
        <taxon>Bacteria</taxon>
        <taxon>Pseudomonadati</taxon>
        <taxon>Pseudomonadota</taxon>
        <taxon>Gammaproteobacteria</taxon>
        <taxon>Moraxellales</taxon>
        <taxon>Moraxellaceae</taxon>
        <taxon>Acinetobacter</taxon>
    </lineage>
</organism>
<dbReference type="InterPro" id="IPR043148">
    <property type="entry name" value="TagF_C"/>
</dbReference>
<dbReference type="GO" id="GO:0047355">
    <property type="term" value="F:CDP-glycerol glycerophosphotransferase activity"/>
    <property type="evidence" value="ECO:0007669"/>
    <property type="project" value="InterPro"/>
</dbReference>
<dbReference type="Gene3D" id="3.40.50.12580">
    <property type="match status" value="1"/>
</dbReference>
<keyword evidence="4 8" id="KW-0808">Transferase</keyword>
<evidence type="ECO:0000313" key="9">
    <source>
        <dbReference type="Proteomes" id="UP000501939"/>
    </source>
</evidence>
<evidence type="ECO:0000256" key="5">
    <source>
        <dbReference type="ARBA" id="ARBA00022944"/>
    </source>
</evidence>
<dbReference type="InterPro" id="IPR001173">
    <property type="entry name" value="Glyco_trans_2-like"/>
</dbReference>
<dbReference type="SUPFAM" id="SSF53448">
    <property type="entry name" value="Nucleotide-diphospho-sugar transferases"/>
    <property type="match status" value="1"/>
</dbReference>
<evidence type="ECO:0000259" key="7">
    <source>
        <dbReference type="Pfam" id="PF00535"/>
    </source>
</evidence>
<protein>
    <submittedName>
        <fullName evidence="8">CDP-glycerol:glycerophosphate glycerophosphotransferase</fullName>
    </submittedName>
</protein>
<accession>A0A6G8S7U4</accession>
<sequence>MTLENVEISIIIPMYNVENLILETLSSIAKNECNFEALIINDGSTDSSLERAESFCKKDSRFKVISQPNQGVSVARNLGIDLAQGKYITFIDSDDIVPDRALDNMLKTAYSENADFVYGKVRKFNSTRQWANPNYEKYNLFSFGEKKLVNNTELLFFLGVAGKLISRRLLGDLRFPKGVKYTEDQVVMFQICLNANKIFTISELVYLYRERDTLLNEASATQSQDKKAFIFFKDSLSTLLTCRNAVYSSDILSDNEKKILIKSYYNRIFTFDAWPLFVKVLKNDINNINSAILFFLDFLKKHSYYELNEIATFRYYLIKIFVDKIYLLSFKNFFSYRQLLSYLFNNLNNDVKNICAKENVYGDKWVDSYKIALNRTDKAIVHFNLVKYKKFIFNQMKNEPQFIREKYFPLLSKLPIEKGKVVFATNRKKPMSSNFSAVSNAIKGGNYKIYKFLGETNSVKTIATRYYHLATADVIFLEDYYKPIYGLNFRKETKVVQLWHACGAFKKFAFSALDSNDSNTKEFETLAHNMYTDVCVSADTLVPLYAKAFNLPQQNVKALGIPRTDLFYNVEKMEKIKEKLLKKYPNLRNSINIVYAPTFRGSTSVRQKFHLDIDWKQFCASFPYNYKLIVKLHPVVKEVYPPIPDFAKDKVILMPSNENIDDLMIFCDCLITDYSSVIFEYSLLNKPLVLFAPDIDKYFDERGFYYAYEEYAYGEIVYNTYDLVNAIKKSRFRYNDFLIKRQAFLDTFMSSCDGNSTKRLLDNVFESCGG</sequence>
<keyword evidence="6" id="KW-0472">Membrane</keyword>
<dbReference type="GO" id="GO:0005886">
    <property type="term" value="C:plasma membrane"/>
    <property type="evidence" value="ECO:0007669"/>
    <property type="project" value="UniProtKB-SubCell"/>
</dbReference>
<comment type="similarity">
    <text evidence="2">Belongs to the CDP-glycerol glycerophosphotransferase family.</text>
</comment>
<evidence type="ECO:0000256" key="3">
    <source>
        <dbReference type="ARBA" id="ARBA00022475"/>
    </source>
</evidence>
<dbReference type="InterPro" id="IPR007554">
    <property type="entry name" value="Glycerophosphate_synth"/>
</dbReference>
<dbReference type="RefSeq" id="WP_166327241.1">
    <property type="nucleotide sequence ID" value="NZ_CP049916.1"/>
</dbReference>
<feature type="domain" description="Glycosyltransferase 2-like" evidence="7">
    <location>
        <begin position="9"/>
        <end position="171"/>
    </location>
</feature>
<dbReference type="InterPro" id="IPR029044">
    <property type="entry name" value="Nucleotide-diphossugar_trans"/>
</dbReference>
<evidence type="ECO:0000313" key="8">
    <source>
        <dbReference type="EMBL" id="QIO10172.1"/>
    </source>
</evidence>
<dbReference type="KEGG" id="alj:G8D99_14940"/>
<dbReference type="Pfam" id="PF00535">
    <property type="entry name" value="Glycos_transf_2"/>
    <property type="match status" value="1"/>
</dbReference>
<dbReference type="GO" id="GO:0019350">
    <property type="term" value="P:teichoic acid biosynthetic process"/>
    <property type="evidence" value="ECO:0007669"/>
    <property type="project" value="UniProtKB-KW"/>
</dbReference>